<organism evidence="4">
    <name type="scientific">Salmonella enterica</name>
    <name type="common">Salmonella choleraesuis</name>
    <dbReference type="NCBI Taxonomy" id="28901"/>
    <lineage>
        <taxon>Bacteria</taxon>
        <taxon>Pseudomonadati</taxon>
        <taxon>Pseudomonadota</taxon>
        <taxon>Gammaproteobacteria</taxon>
        <taxon>Enterobacterales</taxon>
        <taxon>Enterobacteriaceae</taxon>
        <taxon>Salmonella</taxon>
    </lineage>
</organism>
<evidence type="ECO:0000256" key="3">
    <source>
        <dbReference type="ARBA" id="ARBA00022723"/>
    </source>
</evidence>
<dbReference type="InterPro" id="IPR050748">
    <property type="entry name" value="Glycosyltrans_8_dom-fam"/>
</dbReference>
<dbReference type="SUPFAM" id="SSF53448">
    <property type="entry name" value="Nucleotide-diphospho-sugar transferases"/>
    <property type="match status" value="1"/>
</dbReference>
<evidence type="ECO:0000313" key="4">
    <source>
        <dbReference type="EMBL" id="ECK3044979.1"/>
    </source>
</evidence>
<dbReference type="GO" id="GO:0046872">
    <property type="term" value="F:metal ion binding"/>
    <property type="evidence" value="ECO:0007669"/>
    <property type="project" value="UniProtKB-KW"/>
</dbReference>
<dbReference type="AlphaFoldDB" id="A0A5Y4ZYQ2"/>
<feature type="non-terminal residue" evidence="4">
    <location>
        <position position="185"/>
    </location>
</feature>
<evidence type="ECO:0000256" key="1">
    <source>
        <dbReference type="ARBA" id="ARBA00022676"/>
    </source>
</evidence>
<sequence>MSDIKSYISNQKNIIQHDDFFGRRLDIALCFDHGFIMPAGVAIYSIIENNKDIDLHFHLLISGVSEYDLLPFLELKQPNVSITVYHINNNFDINPETLILGIPLSTCLRFLIPDVVNKGISKILYLDCDIICHGSLSELIDINLEGEIAGVILDSPDMQKRVKQLDYGVDFNGYFNAGVMLINNY</sequence>
<dbReference type="PANTHER" id="PTHR13778:SF47">
    <property type="entry name" value="LIPOPOLYSACCHARIDE 1,3-GALACTOSYLTRANSFERASE"/>
    <property type="match status" value="1"/>
</dbReference>
<keyword evidence="3" id="KW-0479">Metal-binding</keyword>
<gene>
    <name evidence="4" type="ORF">FQZ57_11610</name>
</gene>
<reference evidence="4" key="1">
    <citation type="submission" date="2019-07" db="EMBL/GenBank/DDBJ databases">
        <authorList>
            <consortium name="PulseNet: The National Subtyping Network for Foodborne Disease Surveillance"/>
            <person name="Tarr C.L."/>
            <person name="Trees E."/>
            <person name="Katz L.S."/>
            <person name="Carleton-Romer H.A."/>
            <person name="Stroika S."/>
            <person name="Kucerova Z."/>
            <person name="Roache K.F."/>
            <person name="Sabol A.L."/>
            <person name="Besser J."/>
            <person name="Gerner-Smidt P."/>
        </authorList>
    </citation>
    <scope>NUCLEOTIDE SEQUENCE</scope>
    <source>
        <strain evidence="4">PNUSAS085698</strain>
    </source>
</reference>
<dbReference type="InterPro" id="IPR029044">
    <property type="entry name" value="Nucleotide-diphossugar_trans"/>
</dbReference>
<dbReference type="Gene3D" id="3.90.550.10">
    <property type="entry name" value="Spore Coat Polysaccharide Biosynthesis Protein SpsA, Chain A"/>
    <property type="match status" value="1"/>
</dbReference>
<proteinExistence type="predicted"/>
<dbReference type="GO" id="GO:0016757">
    <property type="term" value="F:glycosyltransferase activity"/>
    <property type="evidence" value="ECO:0007669"/>
    <property type="project" value="UniProtKB-KW"/>
</dbReference>
<evidence type="ECO:0000256" key="2">
    <source>
        <dbReference type="ARBA" id="ARBA00022679"/>
    </source>
</evidence>
<dbReference type="PANTHER" id="PTHR13778">
    <property type="entry name" value="GLYCOSYLTRANSFERASE 8 DOMAIN-CONTAINING PROTEIN"/>
    <property type="match status" value="1"/>
</dbReference>
<dbReference type="Pfam" id="PF01501">
    <property type="entry name" value="Glyco_transf_8"/>
    <property type="match status" value="1"/>
</dbReference>
<keyword evidence="2 4" id="KW-0808">Transferase</keyword>
<accession>A0A5Y4ZYQ2</accession>
<name>A0A5Y4ZYQ2_SALER</name>
<dbReference type="EMBL" id="AAJBIW010000040">
    <property type="protein sequence ID" value="ECK3044979.1"/>
    <property type="molecule type" value="Genomic_DNA"/>
</dbReference>
<keyword evidence="1" id="KW-0328">Glycosyltransferase</keyword>
<protein>
    <submittedName>
        <fullName evidence="4">Glycosyltransferase family 8 protein</fullName>
    </submittedName>
</protein>
<comment type="caution">
    <text evidence="4">The sequence shown here is derived from an EMBL/GenBank/DDBJ whole genome shotgun (WGS) entry which is preliminary data.</text>
</comment>
<dbReference type="InterPro" id="IPR002495">
    <property type="entry name" value="Glyco_trans_8"/>
</dbReference>